<gene>
    <name evidence="3" type="ORF">GJV78_07940</name>
</gene>
<dbReference type="Gene3D" id="3.30.750.140">
    <property type="match status" value="1"/>
</dbReference>
<name>A0A6L6IH40_9ENTR</name>
<keyword evidence="4" id="KW-1185">Reference proteome</keyword>
<feature type="domain" description="Flagellar hook-length control protein-like C-terminal" evidence="2">
    <location>
        <begin position="135"/>
        <end position="217"/>
    </location>
</feature>
<keyword evidence="3" id="KW-0282">Flagellum</keyword>
<evidence type="ECO:0000313" key="4">
    <source>
        <dbReference type="Proteomes" id="UP000477739"/>
    </source>
</evidence>
<feature type="compositionally biased region" description="Low complexity" evidence="1">
    <location>
        <begin position="96"/>
        <end position="115"/>
    </location>
</feature>
<dbReference type="AlphaFoldDB" id="A0A6L6IH40"/>
<dbReference type="CDD" id="cd17470">
    <property type="entry name" value="T3SS_Flik_C"/>
    <property type="match status" value="1"/>
</dbReference>
<dbReference type="Pfam" id="PF02120">
    <property type="entry name" value="Flg_hook"/>
    <property type="match status" value="1"/>
</dbReference>
<dbReference type="PANTHER" id="PTHR37533:SF2">
    <property type="entry name" value="FLAGELLAR HOOK-LENGTH CONTROL PROTEIN"/>
    <property type="match status" value="1"/>
</dbReference>
<protein>
    <submittedName>
        <fullName evidence="3">Flagellar hook-length control protein FliK</fullName>
    </submittedName>
</protein>
<evidence type="ECO:0000259" key="2">
    <source>
        <dbReference type="Pfam" id="PF02120"/>
    </source>
</evidence>
<comment type="caution">
    <text evidence="3">The sequence shown here is derived from an EMBL/GenBank/DDBJ whole genome shotgun (WGS) entry which is preliminary data.</text>
</comment>
<dbReference type="Proteomes" id="UP000477739">
    <property type="component" value="Unassembled WGS sequence"/>
</dbReference>
<organism evidence="3 4">
    <name type="scientific">Intestinirhabdus alba</name>
    <dbReference type="NCBI Taxonomy" id="2899544"/>
    <lineage>
        <taxon>Bacteria</taxon>
        <taxon>Pseudomonadati</taxon>
        <taxon>Pseudomonadota</taxon>
        <taxon>Gammaproteobacteria</taxon>
        <taxon>Enterobacterales</taxon>
        <taxon>Enterobacteriaceae</taxon>
        <taxon>Intestinirhabdus</taxon>
    </lineage>
</organism>
<feature type="region of interest" description="Disordered" evidence="1">
    <location>
        <begin position="96"/>
        <end position="122"/>
    </location>
</feature>
<proteinExistence type="predicted"/>
<dbReference type="InterPro" id="IPR038610">
    <property type="entry name" value="FliK-like_C_sf"/>
</dbReference>
<reference evidence="3 4" key="1">
    <citation type="submission" date="2019-11" db="EMBL/GenBank/DDBJ databases">
        <title>Escherichia alba sp. nov. isolated from the gut of plastic-eating superworms Zophobas atratus.</title>
        <authorList>
            <person name="Yang Y."/>
        </authorList>
    </citation>
    <scope>NUCLEOTIDE SEQUENCE [LARGE SCALE GENOMIC DNA]</scope>
    <source>
        <strain evidence="4">BIT-B35</strain>
    </source>
</reference>
<sequence>MTGQMPASPVNDAATETPGSETLRLQMRASPLAEPQPFNGVAERIAPRPLTAGIVAPAMVTTETLPTASVAPSAVAPHLMTALSAVAPTLSAQAAPATAAPTSGPEAPASAPASTLRLDSENSRWTQQLQSALGERLQLQVKNQIQHATIRLDPPEMGKIDIALQLDNGRVQVQISASHAEVYRALQQTSGDLRQSLTEQNFVQVNVQVSSQSGQQQGKEQPFAQQHAILRAGDDIAAGMPESDASRREDDSVLLTV</sequence>
<dbReference type="OrthoDB" id="1792985at2"/>
<evidence type="ECO:0000256" key="1">
    <source>
        <dbReference type="SAM" id="MobiDB-lite"/>
    </source>
</evidence>
<feature type="region of interest" description="Disordered" evidence="1">
    <location>
        <begin position="1"/>
        <end position="28"/>
    </location>
</feature>
<dbReference type="EMBL" id="WMJZ01000008">
    <property type="protein sequence ID" value="MTH46182.1"/>
    <property type="molecule type" value="Genomic_DNA"/>
</dbReference>
<dbReference type="PANTHER" id="PTHR37533">
    <property type="entry name" value="FLAGELLAR HOOK-LENGTH CONTROL PROTEIN"/>
    <property type="match status" value="1"/>
</dbReference>
<dbReference type="InterPro" id="IPR052563">
    <property type="entry name" value="FliK"/>
</dbReference>
<keyword evidence="3" id="KW-0969">Cilium</keyword>
<dbReference type="InterPro" id="IPR021136">
    <property type="entry name" value="Flagellar_hook_control-like_C"/>
</dbReference>
<accession>A0A6L6IH40</accession>
<keyword evidence="3" id="KW-0966">Cell projection</keyword>
<evidence type="ECO:0000313" key="3">
    <source>
        <dbReference type="EMBL" id="MTH46182.1"/>
    </source>
</evidence>